<comment type="subcellular location">
    <subcellularLocation>
        <location evidence="1">Cell membrane</location>
        <topology evidence="1">Multi-pass membrane protein</topology>
    </subcellularLocation>
</comment>
<dbReference type="PROSITE" id="PS50887">
    <property type="entry name" value="GGDEF"/>
    <property type="match status" value="1"/>
</dbReference>
<dbReference type="PANTHER" id="PTHR33121:SF70">
    <property type="entry name" value="SIGNALING PROTEIN YKOW"/>
    <property type="match status" value="1"/>
</dbReference>
<dbReference type="Pfam" id="PF00990">
    <property type="entry name" value="GGDEF"/>
    <property type="match status" value="1"/>
</dbReference>
<keyword evidence="4 6" id="KW-1133">Transmembrane helix</keyword>
<organism evidence="8 9">
    <name type="scientific">Candidatus Aquicultor primus</name>
    <dbReference type="NCBI Taxonomy" id="1797195"/>
    <lineage>
        <taxon>Bacteria</taxon>
        <taxon>Bacillati</taxon>
        <taxon>Actinomycetota</taxon>
        <taxon>Candidatus Aquicultoria</taxon>
        <taxon>Candidatus Aquicultorales</taxon>
        <taxon>Candidatus Aquicultoraceae</taxon>
        <taxon>Candidatus Aquicultor</taxon>
    </lineage>
</organism>
<dbReference type="SMART" id="SM00267">
    <property type="entry name" value="GGDEF"/>
    <property type="match status" value="1"/>
</dbReference>
<evidence type="ECO:0000313" key="8">
    <source>
        <dbReference type="EMBL" id="OFW33128.1"/>
    </source>
</evidence>
<dbReference type="Gene3D" id="3.30.450.20">
    <property type="entry name" value="PAS domain"/>
    <property type="match status" value="2"/>
</dbReference>
<dbReference type="SUPFAM" id="SSF55073">
    <property type="entry name" value="Nucleotide cyclase"/>
    <property type="match status" value="1"/>
</dbReference>
<comment type="caution">
    <text evidence="8">The sequence shown here is derived from an EMBL/GenBank/DDBJ whole genome shotgun (WGS) entry which is preliminary data.</text>
</comment>
<proteinExistence type="predicted"/>
<dbReference type="CDD" id="cd01949">
    <property type="entry name" value="GGDEF"/>
    <property type="match status" value="1"/>
</dbReference>
<dbReference type="Proteomes" id="UP000178086">
    <property type="component" value="Unassembled WGS sequence"/>
</dbReference>
<dbReference type="SUPFAM" id="SSF103190">
    <property type="entry name" value="Sensory domain-like"/>
    <property type="match status" value="1"/>
</dbReference>
<evidence type="ECO:0000256" key="5">
    <source>
        <dbReference type="ARBA" id="ARBA00023136"/>
    </source>
</evidence>
<dbReference type="CDD" id="cd12914">
    <property type="entry name" value="PDC1_DGC_like"/>
    <property type="match status" value="1"/>
</dbReference>
<dbReference type="GO" id="GO:0005886">
    <property type="term" value="C:plasma membrane"/>
    <property type="evidence" value="ECO:0007669"/>
    <property type="project" value="UniProtKB-SubCell"/>
</dbReference>
<evidence type="ECO:0000256" key="6">
    <source>
        <dbReference type="SAM" id="Phobius"/>
    </source>
</evidence>
<feature type="domain" description="GGDEF" evidence="7">
    <location>
        <begin position="357"/>
        <end position="491"/>
    </location>
</feature>
<dbReference type="GO" id="GO:0071111">
    <property type="term" value="F:cyclic-guanylate-specific phosphodiesterase activity"/>
    <property type="evidence" value="ECO:0007669"/>
    <property type="project" value="InterPro"/>
</dbReference>
<feature type="transmembrane region" description="Helical" evidence="6">
    <location>
        <begin position="21"/>
        <end position="42"/>
    </location>
</feature>
<keyword evidence="3 6" id="KW-0812">Transmembrane</keyword>
<evidence type="ECO:0000256" key="2">
    <source>
        <dbReference type="ARBA" id="ARBA00022475"/>
    </source>
</evidence>
<dbReference type="NCBIfam" id="TIGR00254">
    <property type="entry name" value="GGDEF"/>
    <property type="match status" value="1"/>
</dbReference>
<evidence type="ECO:0000256" key="1">
    <source>
        <dbReference type="ARBA" id="ARBA00004651"/>
    </source>
</evidence>
<evidence type="ECO:0000256" key="4">
    <source>
        <dbReference type="ARBA" id="ARBA00022989"/>
    </source>
</evidence>
<evidence type="ECO:0000313" key="9">
    <source>
        <dbReference type="Proteomes" id="UP000178086"/>
    </source>
</evidence>
<dbReference type="Gene3D" id="3.30.70.270">
    <property type="match status" value="1"/>
</dbReference>
<gene>
    <name evidence="8" type="ORF">A2074_00615</name>
</gene>
<keyword evidence="5 6" id="KW-0472">Membrane</keyword>
<keyword evidence="2" id="KW-1003">Cell membrane</keyword>
<dbReference type="EMBL" id="MELI01000075">
    <property type="protein sequence ID" value="OFW33128.1"/>
    <property type="molecule type" value="Genomic_DNA"/>
</dbReference>
<dbReference type="InterPro" id="IPR000160">
    <property type="entry name" value="GGDEF_dom"/>
</dbReference>
<reference evidence="8 9" key="1">
    <citation type="journal article" date="2016" name="Nat. Commun.">
        <title>Thousands of microbial genomes shed light on interconnected biogeochemical processes in an aquifer system.</title>
        <authorList>
            <person name="Anantharaman K."/>
            <person name="Brown C.T."/>
            <person name="Hug L.A."/>
            <person name="Sharon I."/>
            <person name="Castelle C.J."/>
            <person name="Probst A.J."/>
            <person name="Thomas B.C."/>
            <person name="Singh A."/>
            <person name="Wilkins M.J."/>
            <person name="Karaoz U."/>
            <person name="Brodie E.L."/>
            <person name="Williams K.H."/>
            <person name="Hubbard S.S."/>
            <person name="Banfield J.F."/>
        </authorList>
    </citation>
    <scope>NUCLEOTIDE SEQUENCE [LARGE SCALE GENOMIC DNA]</scope>
</reference>
<dbReference type="CDD" id="cd12915">
    <property type="entry name" value="PDC2_DGC_like"/>
    <property type="match status" value="1"/>
</dbReference>
<name>A0A1F2UJD8_9ACTN</name>
<dbReference type="Pfam" id="PF02743">
    <property type="entry name" value="dCache_1"/>
    <property type="match status" value="1"/>
</dbReference>
<dbReference type="InterPro" id="IPR029787">
    <property type="entry name" value="Nucleotide_cyclase"/>
</dbReference>
<evidence type="ECO:0000256" key="3">
    <source>
        <dbReference type="ARBA" id="ARBA00022692"/>
    </source>
</evidence>
<dbReference type="PANTHER" id="PTHR33121">
    <property type="entry name" value="CYCLIC DI-GMP PHOSPHODIESTERASE PDEF"/>
    <property type="match status" value="1"/>
</dbReference>
<feature type="transmembrane region" description="Helical" evidence="6">
    <location>
        <begin position="295"/>
        <end position="312"/>
    </location>
</feature>
<dbReference type="InterPro" id="IPR050706">
    <property type="entry name" value="Cyclic-di-GMP_PDE-like"/>
</dbReference>
<dbReference type="AlphaFoldDB" id="A0A1F2UJD8"/>
<sequence length="503" mass="56252">MFQLHNDTSKPVPFRYSLRSRLLLLLVVMLLPLILFSVYQAYLSYEQLTKQILSDNARDAKEVGNNVDELIQSTADLLVAISSSQPAQEQDFGELKQWFGTVAKKYPYYKNIIYVDLDGNIRAAAYTYTKKDGKILANVSNTAYYKRSLSADGLAYGDFMLGVLSNQPVIHITYPVKKDGEKIAFVSVAFDLARLQERIVTSNITEGSEISVFDQNGTVIARTLDPSQWVGKCFKTSDIFASAAGGKKNLTAPGPDGIVRLMTFQGTDMTPWVVTVCYEEAAIRKLATNNLLNELMLFVPLLFVALIGWLWIGRDVDTRYKEARRLSLTDPKTGLGSFLKFNHDLEQDMARAKHHMQSMALLVLGVQGLREMKKGVAYEYGNELLIGIADIIRNNLSDTDFAYRFDSDEISVLLTSTDEFDAYEFAQHVADDIEKSDLLKKHDWNEQLDIAIGIAVYPLDASTADCIVQCATEALHDAKASETTKIFAYSQTQRPQKVKESAG</sequence>
<protein>
    <recommendedName>
        <fullName evidence="7">GGDEF domain-containing protein</fullName>
    </recommendedName>
</protein>
<evidence type="ECO:0000259" key="7">
    <source>
        <dbReference type="PROSITE" id="PS50887"/>
    </source>
</evidence>
<dbReference type="InterPro" id="IPR033479">
    <property type="entry name" value="dCache_1"/>
</dbReference>
<accession>A0A1F2UJD8</accession>
<dbReference type="InterPro" id="IPR043128">
    <property type="entry name" value="Rev_trsase/Diguanyl_cyclase"/>
</dbReference>
<dbReference type="InterPro" id="IPR029151">
    <property type="entry name" value="Sensor-like_sf"/>
</dbReference>